<evidence type="ECO:0000256" key="1">
    <source>
        <dbReference type="ARBA" id="ARBA00004189"/>
    </source>
</evidence>
<dbReference type="EMBL" id="NCKU01000048">
    <property type="protein sequence ID" value="RWS17666.1"/>
    <property type="molecule type" value="Genomic_DNA"/>
</dbReference>
<dbReference type="GO" id="GO:0005901">
    <property type="term" value="C:caveola"/>
    <property type="evidence" value="ECO:0007669"/>
    <property type="project" value="UniProtKB-SubCell"/>
</dbReference>
<evidence type="ECO:0000256" key="3">
    <source>
        <dbReference type="ARBA" id="ARBA00010532"/>
    </source>
</evidence>
<protein>
    <recommendedName>
        <fullName evidence="11">Scavenger receptor class B member 1</fullName>
    </recommendedName>
    <alternativeName>
        <fullName evidence="12">SR-BI</fullName>
    </alternativeName>
</protein>
<dbReference type="PANTHER" id="PTHR11923:SF110">
    <property type="entry name" value="SCAVENGER RECEPTOR CLASS B MEMBER 1"/>
    <property type="match status" value="1"/>
</dbReference>
<keyword evidence="9" id="KW-0675">Receptor</keyword>
<proteinExistence type="inferred from homology"/>
<dbReference type="InterPro" id="IPR002159">
    <property type="entry name" value="CD36_fam"/>
</dbReference>
<evidence type="ECO:0000256" key="7">
    <source>
        <dbReference type="ARBA" id="ARBA00023136"/>
    </source>
</evidence>
<dbReference type="Pfam" id="PF01130">
    <property type="entry name" value="CD36"/>
    <property type="match status" value="1"/>
</dbReference>
<keyword evidence="4" id="KW-1003">Cell membrane</keyword>
<keyword evidence="7" id="KW-0472">Membrane</keyword>
<evidence type="ECO:0000256" key="12">
    <source>
        <dbReference type="ARBA" id="ARBA00042244"/>
    </source>
</evidence>
<evidence type="ECO:0000256" key="11">
    <source>
        <dbReference type="ARBA" id="ARBA00040821"/>
    </source>
</evidence>
<dbReference type="PANTHER" id="PTHR11923">
    <property type="entry name" value="SCAVENGER RECEPTOR CLASS B TYPE-1 SR-B1"/>
    <property type="match status" value="1"/>
</dbReference>
<dbReference type="Proteomes" id="UP000285301">
    <property type="component" value="Unassembled WGS sequence"/>
</dbReference>
<dbReference type="GO" id="GO:0005737">
    <property type="term" value="C:cytoplasm"/>
    <property type="evidence" value="ECO:0007669"/>
    <property type="project" value="TreeGrafter"/>
</dbReference>
<evidence type="ECO:0000256" key="8">
    <source>
        <dbReference type="ARBA" id="ARBA00023157"/>
    </source>
</evidence>
<evidence type="ECO:0000313" key="13">
    <source>
        <dbReference type="EMBL" id="RWS17666.1"/>
    </source>
</evidence>
<organism evidence="13 14">
    <name type="scientific">Dinothrombium tinctorium</name>
    <dbReference type="NCBI Taxonomy" id="1965070"/>
    <lineage>
        <taxon>Eukaryota</taxon>
        <taxon>Metazoa</taxon>
        <taxon>Ecdysozoa</taxon>
        <taxon>Arthropoda</taxon>
        <taxon>Chelicerata</taxon>
        <taxon>Arachnida</taxon>
        <taxon>Acari</taxon>
        <taxon>Acariformes</taxon>
        <taxon>Trombidiformes</taxon>
        <taxon>Prostigmata</taxon>
        <taxon>Anystina</taxon>
        <taxon>Parasitengona</taxon>
        <taxon>Trombidioidea</taxon>
        <taxon>Trombidiidae</taxon>
        <taxon>Dinothrombium</taxon>
    </lineage>
</organism>
<reference evidence="13 14" key="1">
    <citation type="journal article" date="2018" name="Gigascience">
        <title>Genomes of trombidid mites reveal novel predicted allergens and laterally-transferred genes associated with secondary metabolism.</title>
        <authorList>
            <person name="Dong X."/>
            <person name="Chaisiri K."/>
            <person name="Xia D."/>
            <person name="Armstrong S.D."/>
            <person name="Fang Y."/>
            <person name="Donnelly M.J."/>
            <person name="Kadowaki T."/>
            <person name="McGarry J.W."/>
            <person name="Darby A.C."/>
            <person name="Makepeace B.L."/>
        </authorList>
    </citation>
    <scope>NUCLEOTIDE SEQUENCE [LARGE SCALE GENOMIC DNA]</scope>
    <source>
        <strain evidence="13">UoL-WK</strain>
    </source>
</reference>
<dbReference type="GO" id="GO:0005044">
    <property type="term" value="F:scavenger receptor activity"/>
    <property type="evidence" value="ECO:0007669"/>
    <property type="project" value="TreeGrafter"/>
</dbReference>
<name>A0A443RQT6_9ACAR</name>
<accession>A0A443RQT6</accession>
<dbReference type="OrthoDB" id="514335at2759"/>
<evidence type="ECO:0000256" key="10">
    <source>
        <dbReference type="ARBA" id="ARBA00023180"/>
    </source>
</evidence>
<comment type="subcellular location">
    <subcellularLocation>
        <location evidence="2">Cell membrane</location>
        <topology evidence="2">Multi-pass membrane protein</topology>
    </subcellularLocation>
    <subcellularLocation>
        <location evidence="1">Membrane</location>
        <location evidence="1">Caveola</location>
        <topology evidence="1">Multi-pass membrane protein</topology>
    </subcellularLocation>
</comment>
<dbReference type="STRING" id="1965070.A0A443RQT6"/>
<keyword evidence="6" id="KW-1133">Transmembrane helix</keyword>
<sequence>PYTFLETREKVNISWNIENGTVSYQQMKRWKFLPSLTNGSLEDIIVHLNVPLVATVNEAKQHNENDRIAILETVNVVVDDSRVTLFPHHTVRELFFDGYSDEFLQLAKSLGKKDVPDRFGLLYEKNNSASDGIFRIFGGEAETMHKLGLLDAWNNQKKLSVWNHSNCDRIDQSTPGDLRPPFSVPKQRKVELFVSDFCRSIPLTLLNEIRYNDLKLDRFWVSNDVFNYSHKDNKCYCYNQK</sequence>
<gene>
    <name evidence="13" type="ORF">B4U79_03492</name>
</gene>
<dbReference type="AlphaFoldDB" id="A0A443RQT6"/>
<evidence type="ECO:0000256" key="4">
    <source>
        <dbReference type="ARBA" id="ARBA00022475"/>
    </source>
</evidence>
<evidence type="ECO:0000313" key="14">
    <source>
        <dbReference type="Proteomes" id="UP000285301"/>
    </source>
</evidence>
<comment type="similarity">
    <text evidence="3">Belongs to the CD36 family.</text>
</comment>
<evidence type="ECO:0000256" key="6">
    <source>
        <dbReference type="ARBA" id="ARBA00022989"/>
    </source>
</evidence>
<keyword evidence="8" id="KW-1015">Disulfide bond</keyword>
<keyword evidence="10" id="KW-0325">Glycoprotein</keyword>
<feature type="non-terminal residue" evidence="13">
    <location>
        <position position="1"/>
    </location>
</feature>
<evidence type="ECO:0000256" key="2">
    <source>
        <dbReference type="ARBA" id="ARBA00004651"/>
    </source>
</evidence>
<comment type="caution">
    <text evidence="13">The sequence shown here is derived from an EMBL/GenBank/DDBJ whole genome shotgun (WGS) entry which is preliminary data.</text>
</comment>
<keyword evidence="14" id="KW-1185">Reference proteome</keyword>
<evidence type="ECO:0000256" key="5">
    <source>
        <dbReference type="ARBA" id="ARBA00022692"/>
    </source>
</evidence>
<keyword evidence="5" id="KW-0812">Transmembrane</keyword>
<evidence type="ECO:0000256" key="9">
    <source>
        <dbReference type="ARBA" id="ARBA00023170"/>
    </source>
</evidence>